<protein>
    <submittedName>
        <fullName evidence="2">Uncharacterized protein</fullName>
    </submittedName>
</protein>
<proteinExistence type="predicted"/>
<gene>
    <name evidence="2" type="ORF">Acr_10g0006950</name>
</gene>
<evidence type="ECO:0000256" key="1">
    <source>
        <dbReference type="SAM" id="MobiDB-lite"/>
    </source>
</evidence>
<evidence type="ECO:0000313" key="3">
    <source>
        <dbReference type="Proteomes" id="UP000585474"/>
    </source>
</evidence>
<name>A0A7J0F9D4_9ERIC</name>
<dbReference type="AlphaFoldDB" id="A0A7J0F9D4"/>
<keyword evidence="3" id="KW-1185">Reference proteome</keyword>
<accession>A0A7J0F9D4</accession>
<evidence type="ECO:0000313" key="2">
    <source>
        <dbReference type="EMBL" id="GFY95310.1"/>
    </source>
</evidence>
<organism evidence="2 3">
    <name type="scientific">Actinidia rufa</name>
    <dbReference type="NCBI Taxonomy" id="165716"/>
    <lineage>
        <taxon>Eukaryota</taxon>
        <taxon>Viridiplantae</taxon>
        <taxon>Streptophyta</taxon>
        <taxon>Embryophyta</taxon>
        <taxon>Tracheophyta</taxon>
        <taxon>Spermatophyta</taxon>
        <taxon>Magnoliopsida</taxon>
        <taxon>eudicotyledons</taxon>
        <taxon>Gunneridae</taxon>
        <taxon>Pentapetalae</taxon>
        <taxon>asterids</taxon>
        <taxon>Ericales</taxon>
        <taxon>Actinidiaceae</taxon>
        <taxon>Actinidia</taxon>
    </lineage>
</organism>
<dbReference type="Proteomes" id="UP000585474">
    <property type="component" value="Unassembled WGS sequence"/>
</dbReference>
<comment type="caution">
    <text evidence="2">The sequence shown here is derived from an EMBL/GenBank/DDBJ whole genome shotgun (WGS) entry which is preliminary data.</text>
</comment>
<feature type="compositionally biased region" description="Polar residues" evidence="1">
    <location>
        <begin position="1"/>
        <end position="12"/>
    </location>
</feature>
<feature type="region of interest" description="Disordered" evidence="1">
    <location>
        <begin position="1"/>
        <end position="25"/>
    </location>
</feature>
<dbReference type="EMBL" id="BJWL01000010">
    <property type="protein sequence ID" value="GFY95310.1"/>
    <property type="molecule type" value="Genomic_DNA"/>
</dbReference>
<sequence length="79" mass="8866">MGPSCLSKSSIFRTDRGFPKPRQFQPRRFMALDRGVEQPPQLEDYPKPHTFESPTLPSFYMQISSIAKPSSISSTSTSA</sequence>
<reference evidence="2 3" key="1">
    <citation type="submission" date="2019-07" db="EMBL/GenBank/DDBJ databases">
        <title>De Novo Assembly of kiwifruit Actinidia rufa.</title>
        <authorList>
            <person name="Sugita-Konishi S."/>
            <person name="Sato K."/>
            <person name="Mori E."/>
            <person name="Abe Y."/>
            <person name="Kisaki G."/>
            <person name="Hamano K."/>
            <person name="Suezawa K."/>
            <person name="Otani M."/>
            <person name="Fukuda T."/>
            <person name="Manabe T."/>
            <person name="Gomi K."/>
            <person name="Tabuchi M."/>
            <person name="Akimitsu K."/>
            <person name="Kataoka I."/>
        </authorList>
    </citation>
    <scope>NUCLEOTIDE SEQUENCE [LARGE SCALE GENOMIC DNA]</scope>
    <source>
        <strain evidence="3">cv. Fuchu</strain>
    </source>
</reference>